<dbReference type="AlphaFoldDB" id="A0A1M6QX36"/>
<dbReference type="InterPro" id="IPR005467">
    <property type="entry name" value="His_kinase_dom"/>
</dbReference>
<dbReference type="GO" id="GO:0016020">
    <property type="term" value="C:membrane"/>
    <property type="evidence" value="ECO:0007669"/>
    <property type="project" value="InterPro"/>
</dbReference>
<evidence type="ECO:0000256" key="11">
    <source>
        <dbReference type="ARBA" id="ARBA00023004"/>
    </source>
</evidence>
<dbReference type="GO" id="GO:0005737">
    <property type="term" value="C:cytoplasm"/>
    <property type="evidence" value="ECO:0007669"/>
    <property type="project" value="UniProtKB-SubCell"/>
</dbReference>
<dbReference type="InterPro" id="IPR004358">
    <property type="entry name" value="Sig_transdc_His_kin-like_C"/>
</dbReference>
<feature type="region of interest" description="Disordered" evidence="17">
    <location>
        <begin position="414"/>
        <end position="437"/>
    </location>
</feature>
<keyword evidence="13" id="KW-0411">Iron-sulfur</keyword>
<dbReference type="Proteomes" id="UP000184363">
    <property type="component" value="Unassembled WGS sequence"/>
</dbReference>
<keyword evidence="7" id="KW-0963">Cytoplasm</keyword>
<evidence type="ECO:0000256" key="8">
    <source>
        <dbReference type="ARBA" id="ARBA00022679"/>
    </source>
</evidence>
<dbReference type="InterPro" id="IPR036890">
    <property type="entry name" value="HATPase_C_sf"/>
</dbReference>
<gene>
    <name evidence="20" type="ORF">SAMN05443637_10465</name>
</gene>
<accession>A0A1M6QX36</accession>
<feature type="transmembrane region" description="Helical" evidence="18">
    <location>
        <begin position="32"/>
        <end position="49"/>
    </location>
</feature>
<dbReference type="InterPro" id="IPR050482">
    <property type="entry name" value="Sensor_HK_TwoCompSys"/>
</dbReference>
<evidence type="ECO:0000256" key="18">
    <source>
        <dbReference type="SAM" id="Phobius"/>
    </source>
</evidence>
<dbReference type="PRINTS" id="PR00344">
    <property type="entry name" value="BCTRLSENSOR"/>
</dbReference>
<evidence type="ECO:0000256" key="16">
    <source>
        <dbReference type="SAM" id="Coils"/>
    </source>
</evidence>
<keyword evidence="8" id="KW-0808">Transferase</keyword>
<dbReference type="CDD" id="cd16917">
    <property type="entry name" value="HATPase_UhpB-NarQ-NarX-like"/>
    <property type="match status" value="1"/>
</dbReference>
<dbReference type="GO" id="GO:0046983">
    <property type="term" value="F:protein dimerization activity"/>
    <property type="evidence" value="ECO:0007669"/>
    <property type="project" value="InterPro"/>
</dbReference>
<comment type="catalytic activity">
    <reaction evidence="1">
        <text>ATP + protein L-histidine = ADP + protein N-phospho-L-histidine.</text>
        <dbReference type="EC" id="2.7.13.3"/>
    </reaction>
</comment>
<keyword evidence="11" id="KW-0408">Iron</keyword>
<name>A0A1M6QX36_PSETH</name>
<dbReference type="Pfam" id="PF07730">
    <property type="entry name" value="HisKA_3"/>
    <property type="match status" value="1"/>
</dbReference>
<dbReference type="SUPFAM" id="SSF55874">
    <property type="entry name" value="ATPase domain of HSP90 chaperone/DNA topoisomerase II/histidine kinase"/>
    <property type="match status" value="1"/>
</dbReference>
<dbReference type="Pfam" id="PF02518">
    <property type="entry name" value="HATPase_c"/>
    <property type="match status" value="1"/>
</dbReference>
<protein>
    <recommendedName>
        <fullName evidence="5">Oxygen sensor histidine kinase NreB</fullName>
        <ecNumber evidence="4">2.7.13.3</ecNumber>
    </recommendedName>
    <alternativeName>
        <fullName evidence="15">Nitrogen regulation protein B</fullName>
    </alternativeName>
</protein>
<feature type="transmembrane region" description="Helical" evidence="18">
    <location>
        <begin position="54"/>
        <end position="74"/>
    </location>
</feature>
<evidence type="ECO:0000256" key="17">
    <source>
        <dbReference type="SAM" id="MobiDB-lite"/>
    </source>
</evidence>
<evidence type="ECO:0000259" key="19">
    <source>
        <dbReference type="PROSITE" id="PS50109"/>
    </source>
</evidence>
<dbReference type="PANTHER" id="PTHR24421">
    <property type="entry name" value="NITRATE/NITRITE SENSOR PROTEIN NARX-RELATED"/>
    <property type="match status" value="1"/>
</dbReference>
<evidence type="ECO:0000256" key="3">
    <source>
        <dbReference type="ARBA" id="ARBA00004496"/>
    </source>
</evidence>
<comment type="subcellular location">
    <subcellularLocation>
        <location evidence="3">Cytoplasm</location>
    </subcellularLocation>
</comment>
<dbReference type="EMBL" id="FRAP01000004">
    <property type="protein sequence ID" value="SHK24839.1"/>
    <property type="molecule type" value="Genomic_DNA"/>
</dbReference>
<dbReference type="STRING" id="1848.SAMN05443637_10465"/>
<evidence type="ECO:0000256" key="7">
    <source>
        <dbReference type="ARBA" id="ARBA00022490"/>
    </source>
</evidence>
<dbReference type="SMART" id="SM00387">
    <property type="entry name" value="HATPase_c"/>
    <property type="match status" value="1"/>
</dbReference>
<evidence type="ECO:0000313" key="21">
    <source>
        <dbReference type="Proteomes" id="UP000184363"/>
    </source>
</evidence>
<keyword evidence="12" id="KW-0902">Two-component regulatory system</keyword>
<feature type="domain" description="Histidine kinase" evidence="19">
    <location>
        <begin position="234"/>
        <end position="430"/>
    </location>
</feature>
<feature type="transmembrane region" description="Helical" evidence="18">
    <location>
        <begin position="156"/>
        <end position="178"/>
    </location>
</feature>
<comment type="cofactor">
    <cofactor evidence="2">
        <name>[4Fe-4S] cluster</name>
        <dbReference type="ChEBI" id="CHEBI:49883"/>
    </cofactor>
</comment>
<keyword evidence="18" id="KW-1133">Transmembrane helix</keyword>
<keyword evidence="18" id="KW-0812">Transmembrane</keyword>
<dbReference type="Gene3D" id="1.20.5.1930">
    <property type="match status" value="1"/>
</dbReference>
<dbReference type="GO" id="GO:0000155">
    <property type="term" value="F:phosphorelay sensor kinase activity"/>
    <property type="evidence" value="ECO:0007669"/>
    <property type="project" value="InterPro"/>
</dbReference>
<proteinExistence type="predicted"/>
<keyword evidence="18" id="KW-0472">Membrane</keyword>
<keyword evidence="21" id="KW-1185">Reference proteome</keyword>
<feature type="transmembrane region" description="Helical" evidence="18">
    <location>
        <begin position="94"/>
        <end position="115"/>
    </location>
</feature>
<evidence type="ECO:0000256" key="4">
    <source>
        <dbReference type="ARBA" id="ARBA00012438"/>
    </source>
</evidence>
<feature type="transmembrane region" description="Helical" evidence="18">
    <location>
        <begin position="127"/>
        <end position="144"/>
    </location>
</feature>
<dbReference type="PROSITE" id="PS50109">
    <property type="entry name" value="HIS_KIN"/>
    <property type="match status" value="1"/>
</dbReference>
<keyword evidence="16" id="KW-0175">Coiled coil</keyword>
<dbReference type="PANTHER" id="PTHR24421:SF62">
    <property type="entry name" value="SENSORY TRANSDUCTION HISTIDINE KINASE"/>
    <property type="match status" value="1"/>
</dbReference>
<evidence type="ECO:0000256" key="2">
    <source>
        <dbReference type="ARBA" id="ARBA00001966"/>
    </source>
</evidence>
<dbReference type="RefSeq" id="WP_234997016.1">
    <property type="nucleotide sequence ID" value="NZ_FRAP01000004.1"/>
</dbReference>
<evidence type="ECO:0000256" key="5">
    <source>
        <dbReference type="ARBA" id="ARBA00017322"/>
    </source>
</evidence>
<evidence type="ECO:0000256" key="14">
    <source>
        <dbReference type="ARBA" id="ARBA00024827"/>
    </source>
</evidence>
<evidence type="ECO:0000313" key="20">
    <source>
        <dbReference type="EMBL" id="SHK24839.1"/>
    </source>
</evidence>
<sequence length="437" mass="47034">MGVTTATRRSSRFDGDRIASVENRMDAVLVRWTPYVGLAIGLGTTPLIARDEAWVWYGVLPLSAVLAGWAWWFVGSTPPRAQGRRAGPVYVTGLLALMAPLVWFSPLFGFLAIAAYSAAFGFLPGRWRYVGLLVASAIVSYTYLGGRFAEFSPLLLVGWAILVVVNTFVAGIFTWYGGFTAELSRARRAIIEELDDANARLSAALEENAALHAQLLVAAREAGVREERARMAREIHDTIAQSLTGIVAQLEAADVADRANDAQLRRHHIDTARALARESLTEARRSVAALAPSRLAEARLPEAIAEMAKRWAETSGIALHMETTGEPVPLLADLEVALFRVAQEALTNVGKHAGATRVGLTLSYMDDVVVLDVRDDGRGFDPAAHRGPAGGSGFGLAAMEQRLLRVSGRWEIESEPGEGTAVSAAVPAIPAQERDEG</sequence>
<dbReference type="GO" id="GO:0046872">
    <property type="term" value="F:metal ion binding"/>
    <property type="evidence" value="ECO:0007669"/>
    <property type="project" value="UniProtKB-KW"/>
</dbReference>
<dbReference type="PIRSF" id="PIRSF037434">
    <property type="entry name" value="STHK_ChrS"/>
    <property type="match status" value="1"/>
</dbReference>
<comment type="function">
    <text evidence="14">Member of the two-component regulatory system NreB/NreC involved in the control of dissimilatory nitrate/nitrite reduction in response to oxygen. NreB functions as a direct oxygen sensor histidine kinase which is autophosphorylated, in the absence of oxygen, probably at the conserved histidine residue, and transfers its phosphate group probably to a conserved aspartate residue of NreC. NreB/NreC activates the expression of the nitrate (narGHJI) and nitrite (nir) reductase operons, as well as the putative nitrate transporter gene narT.</text>
</comment>
<evidence type="ECO:0000256" key="10">
    <source>
        <dbReference type="ARBA" id="ARBA00022777"/>
    </source>
</evidence>
<evidence type="ECO:0000256" key="6">
    <source>
        <dbReference type="ARBA" id="ARBA00022485"/>
    </source>
</evidence>
<evidence type="ECO:0000256" key="9">
    <source>
        <dbReference type="ARBA" id="ARBA00022723"/>
    </source>
</evidence>
<keyword evidence="10 20" id="KW-0418">Kinase</keyword>
<dbReference type="InterPro" id="IPR011712">
    <property type="entry name" value="Sig_transdc_His_kin_sub3_dim/P"/>
</dbReference>
<dbReference type="EC" id="2.7.13.3" evidence="4"/>
<feature type="coiled-coil region" evidence="16">
    <location>
        <begin position="187"/>
        <end position="214"/>
    </location>
</feature>
<evidence type="ECO:0000256" key="15">
    <source>
        <dbReference type="ARBA" id="ARBA00030800"/>
    </source>
</evidence>
<keyword evidence="9" id="KW-0479">Metal-binding</keyword>
<dbReference type="InterPro" id="IPR003594">
    <property type="entry name" value="HATPase_dom"/>
</dbReference>
<evidence type="ECO:0000256" key="13">
    <source>
        <dbReference type="ARBA" id="ARBA00023014"/>
    </source>
</evidence>
<dbReference type="GO" id="GO:0051539">
    <property type="term" value="F:4 iron, 4 sulfur cluster binding"/>
    <property type="evidence" value="ECO:0007669"/>
    <property type="project" value="UniProtKB-KW"/>
</dbReference>
<evidence type="ECO:0000256" key="1">
    <source>
        <dbReference type="ARBA" id="ARBA00000085"/>
    </source>
</evidence>
<organism evidence="20 21">
    <name type="scientific">Pseudonocardia thermophila</name>
    <dbReference type="NCBI Taxonomy" id="1848"/>
    <lineage>
        <taxon>Bacteria</taxon>
        <taxon>Bacillati</taxon>
        <taxon>Actinomycetota</taxon>
        <taxon>Actinomycetes</taxon>
        <taxon>Pseudonocardiales</taxon>
        <taxon>Pseudonocardiaceae</taxon>
        <taxon>Pseudonocardia</taxon>
    </lineage>
</organism>
<evidence type="ECO:0000256" key="12">
    <source>
        <dbReference type="ARBA" id="ARBA00023012"/>
    </source>
</evidence>
<reference evidence="20 21" key="1">
    <citation type="submission" date="2016-11" db="EMBL/GenBank/DDBJ databases">
        <authorList>
            <person name="Jaros S."/>
            <person name="Januszkiewicz K."/>
            <person name="Wedrychowicz H."/>
        </authorList>
    </citation>
    <scope>NUCLEOTIDE SEQUENCE [LARGE SCALE GENOMIC DNA]</scope>
    <source>
        <strain evidence="20 21">DSM 43832</strain>
    </source>
</reference>
<dbReference type="InterPro" id="IPR017205">
    <property type="entry name" value="Sig_transdc_His_kinase_ChrS"/>
</dbReference>
<dbReference type="Gene3D" id="3.30.565.10">
    <property type="entry name" value="Histidine kinase-like ATPase, C-terminal domain"/>
    <property type="match status" value="1"/>
</dbReference>
<keyword evidence="6" id="KW-0004">4Fe-4S</keyword>